<dbReference type="EMBL" id="JAUJYN010000005">
    <property type="protein sequence ID" value="KAK1271341.1"/>
    <property type="molecule type" value="Genomic_DNA"/>
</dbReference>
<reference evidence="1" key="1">
    <citation type="journal article" date="2023" name="Nat. Commun.">
        <title>Diploid and tetraploid genomes of Acorus and the evolution of monocots.</title>
        <authorList>
            <person name="Ma L."/>
            <person name="Liu K.W."/>
            <person name="Li Z."/>
            <person name="Hsiao Y.Y."/>
            <person name="Qi Y."/>
            <person name="Fu T."/>
            <person name="Tang G.D."/>
            <person name="Zhang D."/>
            <person name="Sun W.H."/>
            <person name="Liu D.K."/>
            <person name="Li Y."/>
            <person name="Chen G.Z."/>
            <person name="Liu X.D."/>
            <person name="Liao X.Y."/>
            <person name="Jiang Y.T."/>
            <person name="Yu X."/>
            <person name="Hao Y."/>
            <person name="Huang J."/>
            <person name="Zhao X.W."/>
            <person name="Ke S."/>
            <person name="Chen Y.Y."/>
            <person name="Wu W.L."/>
            <person name="Hsu J.L."/>
            <person name="Lin Y.F."/>
            <person name="Huang M.D."/>
            <person name="Li C.Y."/>
            <person name="Huang L."/>
            <person name="Wang Z.W."/>
            <person name="Zhao X."/>
            <person name="Zhong W.Y."/>
            <person name="Peng D.H."/>
            <person name="Ahmad S."/>
            <person name="Lan S."/>
            <person name="Zhang J.S."/>
            <person name="Tsai W.C."/>
            <person name="Van de Peer Y."/>
            <person name="Liu Z.J."/>
        </authorList>
    </citation>
    <scope>NUCLEOTIDE SEQUENCE</scope>
    <source>
        <strain evidence="1">SCP</strain>
    </source>
</reference>
<name>A0AAV9B567_ACOGR</name>
<organism evidence="1 2">
    <name type="scientific">Acorus gramineus</name>
    <name type="common">Dwarf sweet flag</name>
    <dbReference type="NCBI Taxonomy" id="55184"/>
    <lineage>
        <taxon>Eukaryota</taxon>
        <taxon>Viridiplantae</taxon>
        <taxon>Streptophyta</taxon>
        <taxon>Embryophyta</taxon>
        <taxon>Tracheophyta</taxon>
        <taxon>Spermatophyta</taxon>
        <taxon>Magnoliopsida</taxon>
        <taxon>Liliopsida</taxon>
        <taxon>Acoraceae</taxon>
        <taxon>Acorus</taxon>
    </lineage>
</organism>
<dbReference type="Proteomes" id="UP001179952">
    <property type="component" value="Unassembled WGS sequence"/>
</dbReference>
<gene>
    <name evidence="1" type="ORF">QJS04_geneDACA021538</name>
</gene>
<accession>A0AAV9B567</accession>
<proteinExistence type="predicted"/>
<reference evidence="1" key="2">
    <citation type="submission" date="2023-06" db="EMBL/GenBank/DDBJ databases">
        <authorList>
            <person name="Ma L."/>
            <person name="Liu K.-W."/>
            <person name="Li Z."/>
            <person name="Hsiao Y.-Y."/>
            <person name="Qi Y."/>
            <person name="Fu T."/>
            <person name="Tang G."/>
            <person name="Zhang D."/>
            <person name="Sun W.-H."/>
            <person name="Liu D.-K."/>
            <person name="Li Y."/>
            <person name="Chen G.-Z."/>
            <person name="Liu X.-D."/>
            <person name="Liao X.-Y."/>
            <person name="Jiang Y.-T."/>
            <person name="Yu X."/>
            <person name="Hao Y."/>
            <person name="Huang J."/>
            <person name="Zhao X.-W."/>
            <person name="Ke S."/>
            <person name="Chen Y.-Y."/>
            <person name="Wu W.-L."/>
            <person name="Hsu J.-L."/>
            <person name="Lin Y.-F."/>
            <person name="Huang M.-D."/>
            <person name="Li C.-Y."/>
            <person name="Huang L."/>
            <person name="Wang Z.-W."/>
            <person name="Zhao X."/>
            <person name="Zhong W.-Y."/>
            <person name="Peng D.-H."/>
            <person name="Ahmad S."/>
            <person name="Lan S."/>
            <person name="Zhang J.-S."/>
            <person name="Tsai W.-C."/>
            <person name="Van De Peer Y."/>
            <person name="Liu Z.-J."/>
        </authorList>
    </citation>
    <scope>NUCLEOTIDE SEQUENCE</scope>
    <source>
        <strain evidence="1">SCP</strain>
        <tissue evidence="1">Leaves</tissue>
    </source>
</reference>
<evidence type="ECO:0000313" key="1">
    <source>
        <dbReference type="EMBL" id="KAK1271341.1"/>
    </source>
</evidence>
<sequence length="78" mass="9330">MLNVNQHHHHHYRASACARRWSAMGPAKISMDHLRKGSVKLMIIMNRDVVARYNESMESFSMSYFLPWFFSQFFHLNK</sequence>
<evidence type="ECO:0000313" key="2">
    <source>
        <dbReference type="Proteomes" id="UP001179952"/>
    </source>
</evidence>
<protein>
    <submittedName>
        <fullName evidence="1">Uncharacterized protein</fullName>
    </submittedName>
</protein>
<dbReference type="AlphaFoldDB" id="A0AAV9B567"/>
<keyword evidence="2" id="KW-1185">Reference proteome</keyword>
<comment type="caution">
    <text evidence="1">The sequence shown here is derived from an EMBL/GenBank/DDBJ whole genome shotgun (WGS) entry which is preliminary data.</text>
</comment>